<reference evidence="1 2" key="1">
    <citation type="submission" date="2014-02" db="EMBL/GenBank/DDBJ databases">
        <title>Transposable element dynamics among asymbiotic and ectomycorrhizal Amanita fungi.</title>
        <authorList>
            <consortium name="DOE Joint Genome Institute"/>
            <person name="Hess J."/>
            <person name="Skrede I."/>
            <person name="Wolfe B."/>
            <person name="LaButti K."/>
            <person name="Ohm R.A."/>
            <person name="Grigoriev I.V."/>
            <person name="Pringle A."/>
        </authorList>
    </citation>
    <scope>NUCLEOTIDE SEQUENCE [LARGE SCALE GENOMIC DNA]</scope>
    <source>
        <strain evidence="1 2">SKay4041</strain>
    </source>
</reference>
<dbReference type="Gene3D" id="1.20.1280.50">
    <property type="match status" value="1"/>
</dbReference>
<dbReference type="EMBL" id="KZ302174">
    <property type="protein sequence ID" value="PFH46621.1"/>
    <property type="molecule type" value="Genomic_DNA"/>
</dbReference>
<dbReference type="Proteomes" id="UP000242287">
    <property type="component" value="Unassembled WGS sequence"/>
</dbReference>
<dbReference type="OrthoDB" id="3365698at2759"/>
<sequence length="503" mass="58036">MDDIGDEVRHLDETIASMNARRDKLIVQLDRCKIALAPYKKLPVDVLQHIFTLCVMDSPYDGIIEFPHPPYRQERPTQVILSHVCAHWRRIVLATPSLWAKLRLSDFLHNDFGAGELTEIISRIRGTPMSLSISQRFQNRNDKITTFVDKVLKEMITPHRIRELSLRFQIQSRDKVSTACVVKKLQQILCTSMQDLEVLNISMNDRLQVREHVEVPENSRSLRTSNGIVETSLPSLKVIHLDGSPWFYKCVYNHVNWGQLYSLSFGHISIIRALAILRQCRLLKTFSVSLLVLPCDQTSEPTLQMSDLRISLPHLYHLNLSFDNNLSNLAIRRFFDPLALPNLTSLSYKTSIIRTSNSWPCISDALIEDRLQFEKLQELKLKHGFTHWPLSAWKNACNLHRLQADLDSDDASDLGTGGLFPQLQYVNTDYEHNPGVILQMIQDRQRMASGDTMREDDTPNLVLPFKWVEFKCERSHLEPYIDLVDSLRKTGVELNIQVYDKKI</sequence>
<protein>
    <submittedName>
        <fullName evidence="1">Uncharacterized protein</fullName>
    </submittedName>
</protein>
<dbReference type="SUPFAM" id="SSF52047">
    <property type="entry name" value="RNI-like"/>
    <property type="match status" value="1"/>
</dbReference>
<accession>A0A2A9NED4</accession>
<evidence type="ECO:0000313" key="2">
    <source>
        <dbReference type="Proteomes" id="UP000242287"/>
    </source>
</evidence>
<evidence type="ECO:0000313" key="1">
    <source>
        <dbReference type="EMBL" id="PFH46621.1"/>
    </source>
</evidence>
<dbReference type="STRING" id="703135.A0A2A9NED4"/>
<organism evidence="1 2">
    <name type="scientific">Amanita thiersii Skay4041</name>
    <dbReference type="NCBI Taxonomy" id="703135"/>
    <lineage>
        <taxon>Eukaryota</taxon>
        <taxon>Fungi</taxon>
        <taxon>Dikarya</taxon>
        <taxon>Basidiomycota</taxon>
        <taxon>Agaricomycotina</taxon>
        <taxon>Agaricomycetes</taxon>
        <taxon>Agaricomycetidae</taxon>
        <taxon>Agaricales</taxon>
        <taxon>Pluteineae</taxon>
        <taxon>Amanitaceae</taxon>
        <taxon>Amanita</taxon>
    </lineage>
</organism>
<dbReference type="AlphaFoldDB" id="A0A2A9NED4"/>
<keyword evidence="2" id="KW-1185">Reference proteome</keyword>
<proteinExistence type="predicted"/>
<name>A0A2A9NED4_9AGAR</name>
<gene>
    <name evidence="1" type="ORF">AMATHDRAFT_69473</name>
</gene>